<dbReference type="NCBIfam" id="NF004850">
    <property type="entry name" value="PRK06201.1"/>
    <property type="match status" value="1"/>
</dbReference>
<keyword evidence="7" id="KW-1185">Reference proteome</keyword>
<dbReference type="Proteomes" id="UP000249065">
    <property type="component" value="Unassembled WGS sequence"/>
</dbReference>
<dbReference type="GO" id="GO:0046872">
    <property type="term" value="F:metal ion binding"/>
    <property type="evidence" value="ECO:0007669"/>
    <property type="project" value="UniProtKB-KW"/>
</dbReference>
<sequence>MSNLSNAIPGFRRPPLAPLADAALIEAFRGRAVANISDNMERLSAAVGLRPLHQGGIMAGTALTVRTRPGDNLAIHQALELMQPGYVLVVDGGGDVSRALVGEIMKAIAQSRGCVGFVIDGVIRDADAFARDSFPCFARGAIHAGPYKSGPGEINVPVSIGGMVVNPGDILVGDADGVVAFPAAAGAALLAATLKQEEKEAAILRSIAEGTYAGAYAKGGA</sequence>
<keyword evidence="5" id="KW-0460">Magnesium</keyword>
<dbReference type="CDD" id="cd16841">
    <property type="entry name" value="RraA_family"/>
    <property type="match status" value="1"/>
</dbReference>
<dbReference type="OrthoDB" id="8717144at2"/>
<comment type="cofactor">
    <cofactor evidence="5">
        <name>Mg(2+)</name>
        <dbReference type="ChEBI" id="CHEBI:18420"/>
    </cofactor>
</comment>
<proteinExistence type="predicted"/>
<evidence type="ECO:0000256" key="5">
    <source>
        <dbReference type="PIRSR" id="PIRSR605493-1"/>
    </source>
</evidence>
<dbReference type="RefSeq" id="WP_111469270.1">
    <property type="nucleotide sequence ID" value="NZ_QLIX01000004.1"/>
</dbReference>
<dbReference type="SUPFAM" id="SSF89562">
    <property type="entry name" value="RraA-like"/>
    <property type="match status" value="1"/>
</dbReference>
<evidence type="ECO:0000313" key="7">
    <source>
        <dbReference type="Proteomes" id="UP000249065"/>
    </source>
</evidence>
<accession>A0A327MB55</accession>
<dbReference type="EMBL" id="QLIX01000004">
    <property type="protein sequence ID" value="RAI59582.1"/>
    <property type="molecule type" value="Genomic_DNA"/>
</dbReference>
<gene>
    <name evidence="6" type="ORF">DOO78_08285</name>
</gene>
<dbReference type="Pfam" id="PF03737">
    <property type="entry name" value="RraA-like"/>
    <property type="match status" value="1"/>
</dbReference>
<reference evidence="7" key="1">
    <citation type="submission" date="2018-06" db="EMBL/GenBank/DDBJ databases">
        <authorList>
            <person name="Khan S.A."/>
        </authorList>
    </citation>
    <scope>NUCLEOTIDE SEQUENCE [LARGE SCALE GENOMIC DNA]</scope>
    <source>
        <strain evidence="7">DB-1506</strain>
    </source>
</reference>
<comment type="caution">
    <text evidence="6">The sequence shown here is derived from an EMBL/GenBank/DDBJ whole genome shotgun (WGS) entry which is preliminary data.</text>
</comment>
<organism evidence="6 7">
    <name type="scientific">Roseicella frigidaeris</name>
    <dbReference type="NCBI Taxonomy" id="2230885"/>
    <lineage>
        <taxon>Bacteria</taxon>
        <taxon>Pseudomonadati</taxon>
        <taxon>Pseudomonadota</taxon>
        <taxon>Alphaproteobacteria</taxon>
        <taxon>Acetobacterales</taxon>
        <taxon>Roseomonadaceae</taxon>
        <taxon>Roseicella</taxon>
    </lineage>
</organism>
<comment type="cofactor">
    <cofactor evidence="1">
        <name>a divalent metal cation</name>
        <dbReference type="ChEBI" id="CHEBI:60240"/>
    </cofactor>
</comment>
<protein>
    <recommendedName>
        <fullName evidence="2">Putative 4-hydroxy-4-methyl-2-oxoglutarate aldolase</fullName>
    </recommendedName>
    <alternativeName>
        <fullName evidence="3">Regulator of ribonuclease activity homolog</fullName>
    </alternativeName>
    <alternativeName>
        <fullName evidence="4">RraA-like protein</fullName>
    </alternativeName>
</protein>
<dbReference type="PANTHER" id="PTHR33254">
    <property type="entry name" value="4-HYDROXY-4-METHYL-2-OXOGLUTARATE ALDOLASE 3-RELATED"/>
    <property type="match status" value="1"/>
</dbReference>
<feature type="binding site" evidence="5">
    <location>
        <position position="124"/>
    </location>
    <ligand>
        <name>Mg(2+)</name>
        <dbReference type="ChEBI" id="CHEBI:18420"/>
    </ligand>
</feature>
<name>A0A327MB55_9PROT</name>
<dbReference type="InterPro" id="IPR005493">
    <property type="entry name" value="RraA/RraA-like"/>
</dbReference>
<evidence type="ECO:0000256" key="4">
    <source>
        <dbReference type="ARBA" id="ARBA00030169"/>
    </source>
</evidence>
<feature type="binding site" evidence="5">
    <location>
        <position position="125"/>
    </location>
    <ligand>
        <name>Mg(2+)</name>
        <dbReference type="ChEBI" id="CHEBI:18420"/>
    </ligand>
</feature>
<evidence type="ECO:0000256" key="3">
    <source>
        <dbReference type="ARBA" id="ARBA00029596"/>
    </source>
</evidence>
<dbReference type="AlphaFoldDB" id="A0A327MB55"/>
<keyword evidence="5" id="KW-0479">Metal-binding</keyword>
<evidence type="ECO:0000313" key="6">
    <source>
        <dbReference type="EMBL" id="RAI59582.1"/>
    </source>
</evidence>
<evidence type="ECO:0000256" key="1">
    <source>
        <dbReference type="ARBA" id="ARBA00001968"/>
    </source>
</evidence>
<dbReference type="Gene3D" id="3.50.30.40">
    <property type="entry name" value="Ribonuclease E inhibitor RraA/RraA-like"/>
    <property type="match status" value="1"/>
</dbReference>
<dbReference type="InterPro" id="IPR036704">
    <property type="entry name" value="RraA/RraA-like_sf"/>
</dbReference>
<dbReference type="PANTHER" id="PTHR33254:SF4">
    <property type="entry name" value="4-HYDROXY-4-METHYL-2-OXOGLUTARATE ALDOLASE 3-RELATED"/>
    <property type="match status" value="1"/>
</dbReference>
<feature type="binding site" evidence="5">
    <location>
        <begin position="102"/>
        <end position="105"/>
    </location>
    <ligand>
        <name>substrate</name>
    </ligand>
</feature>
<evidence type="ECO:0000256" key="2">
    <source>
        <dbReference type="ARBA" id="ARBA00016549"/>
    </source>
</evidence>